<keyword evidence="2 13" id="KW-0808">Transferase</keyword>
<evidence type="ECO:0000313" key="15">
    <source>
        <dbReference type="EMBL" id="QFQ32288.1"/>
    </source>
</evidence>
<dbReference type="InterPro" id="IPR027417">
    <property type="entry name" value="P-loop_NTPase"/>
</dbReference>
<name>A0A5J6ZCA4_9GAMM</name>
<keyword evidence="9 13" id="KW-0239">DNA-directed DNA polymerase</keyword>
<dbReference type="GO" id="GO:0005524">
    <property type="term" value="F:ATP binding"/>
    <property type="evidence" value="ECO:0007669"/>
    <property type="project" value="UniProtKB-KW"/>
</dbReference>
<organism evidence="15 16">
    <name type="scientific">Buchnera aphidicola</name>
    <name type="common">Aphis gossypii</name>
    <dbReference type="NCBI Taxonomy" id="98785"/>
    <lineage>
        <taxon>Bacteria</taxon>
        <taxon>Pseudomonadati</taxon>
        <taxon>Pseudomonadota</taxon>
        <taxon>Gammaproteobacteria</taxon>
        <taxon>Enterobacterales</taxon>
        <taxon>Erwiniaceae</taxon>
        <taxon>Buchnera</taxon>
    </lineage>
</organism>
<dbReference type="InterPro" id="IPR045085">
    <property type="entry name" value="HLD_clamp_pol_III_gamma_tau"/>
</dbReference>
<dbReference type="Pfam" id="PF13177">
    <property type="entry name" value="DNA_pol3_delta2"/>
    <property type="match status" value="1"/>
</dbReference>
<dbReference type="EC" id="2.7.7.7" evidence="13"/>
<evidence type="ECO:0000256" key="1">
    <source>
        <dbReference type="ARBA" id="ARBA00006360"/>
    </source>
</evidence>
<accession>A0A5J6ZCA4</accession>
<keyword evidence="7" id="KW-0862">Zinc</keyword>
<evidence type="ECO:0000256" key="6">
    <source>
        <dbReference type="ARBA" id="ARBA00022741"/>
    </source>
</evidence>
<dbReference type="SUPFAM" id="SSF48019">
    <property type="entry name" value="post-AAA+ oligomerization domain-like"/>
    <property type="match status" value="1"/>
</dbReference>
<gene>
    <name evidence="13 15" type="primary">dnaX</name>
    <name evidence="15" type="ORF">FQV32_02635</name>
</gene>
<dbReference type="EMBL" id="CP042426">
    <property type="protein sequence ID" value="QFQ32288.1"/>
    <property type="molecule type" value="Genomic_DNA"/>
</dbReference>
<dbReference type="CDD" id="cd18137">
    <property type="entry name" value="HLD_clamp_pol_III_gamma_tau"/>
    <property type="match status" value="1"/>
</dbReference>
<dbReference type="InterPro" id="IPR050238">
    <property type="entry name" value="DNA_Rep/Repair_Clamp_Loader"/>
</dbReference>
<evidence type="ECO:0000256" key="4">
    <source>
        <dbReference type="ARBA" id="ARBA00022705"/>
    </source>
</evidence>
<evidence type="ECO:0000256" key="5">
    <source>
        <dbReference type="ARBA" id="ARBA00022723"/>
    </source>
</evidence>
<comment type="function">
    <text evidence="11 13">DNA polymerase III is a complex, multichain enzyme responsible for most of the replicative synthesis in bacteria. This DNA polymerase also exhibits 3' to 5' exonuclease activity.</text>
</comment>
<dbReference type="RefSeq" id="WP_158346679.1">
    <property type="nucleotide sequence ID" value="NZ_CP042426.1"/>
</dbReference>
<dbReference type="GO" id="GO:0046872">
    <property type="term" value="F:metal ion binding"/>
    <property type="evidence" value="ECO:0007669"/>
    <property type="project" value="UniProtKB-KW"/>
</dbReference>
<evidence type="ECO:0000256" key="13">
    <source>
        <dbReference type="RuleBase" id="RU364063"/>
    </source>
</evidence>
<dbReference type="InterPro" id="IPR022754">
    <property type="entry name" value="DNA_pol_III_gamma-3"/>
</dbReference>
<dbReference type="NCBIfam" id="NF011522">
    <property type="entry name" value="PRK14961.1"/>
    <property type="match status" value="1"/>
</dbReference>
<evidence type="ECO:0000256" key="2">
    <source>
        <dbReference type="ARBA" id="ARBA00022679"/>
    </source>
</evidence>
<proteinExistence type="inferred from homology"/>
<dbReference type="GO" id="GO:0009360">
    <property type="term" value="C:DNA polymerase III complex"/>
    <property type="evidence" value="ECO:0007669"/>
    <property type="project" value="InterPro"/>
</dbReference>
<dbReference type="Proteomes" id="UP000326914">
    <property type="component" value="Chromosome"/>
</dbReference>
<dbReference type="Gene3D" id="1.10.8.60">
    <property type="match status" value="1"/>
</dbReference>
<comment type="subunit">
    <text evidence="10 13">DNA polymerase III contains a core (composed of alpha, epsilon and theta chains) that associates with a tau subunit. This core dimerizes to form the POLIII' complex. PolIII' associates with the gamma complex (composed of gamma, delta, delta', psi and chi chains) and with the beta chain to form the complete DNA polymerase III complex.</text>
</comment>
<keyword evidence="4 13" id="KW-0235">DNA replication</keyword>
<dbReference type="AlphaFoldDB" id="A0A5J6ZCA4"/>
<dbReference type="CDD" id="cd00009">
    <property type="entry name" value="AAA"/>
    <property type="match status" value="1"/>
</dbReference>
<dbReference type="SUPFAM" id="SSF52540">
    <property type="entry name" value="P-loop containing nucleoside triphosphate hydrolases"/>
    <property type="match status" value="1"/>
</dbReference>
<evidence type="ECO:0000256" key="9">
    <source>
        <dbReference type="ARBA" id="ARBA00022932"/>
    </source>
</evidence>
<evidence type="ECO:0000256" key="3">
    <source>
        <dbReference type="ARBA" id="ARBA00022695"/>
    </source>
</evidence>
<dbReference type="SMART" id="SM00382">
    <property type="entry name" value="AAA"/>
    <property type="match status" value="1"/>
</dbReference>
<dbReference type="GO" id="GO:0006261">
    <property type="term" value="P:DNA-templated DNA replication"/>
    <property type="evidence" value="ECO:0007669"/>
    <property type="project" value="TreeGrafter"/>
</dbReference>
<dbReference type="PANTHER" id="PTHR11669">
    <property type="entry name" value="REPLICATION FACTOR C / DNA POLYMERASE III GAMMA-TAU SUBUNIT"/>
    <property type="match status" value="1"/>
</dbReference>
<evidence type="ECO:0000259" key="14">
    <source>
        <dbReference type="SMART" id="SM00382"/>
    </source>
</evidence>
<keyword evidence="3 13" id="KW-0548">Nucleotidyltransferase</keyword>
<dbReference type="InterPro" id="IPR012763">
    <property type="entry name" value="DNA_pol_III_sug/sutau_N"/>
</dbReference>
<dbReference type="GO" id="GO:0003887">
    <property type="term" value="F:DNA-directed DNA polymerase activity"/>
    <property type="evidence" value="ECO:0007669"/>
    <property type="project" value="UniProtKB-KW"/>
</dbReference>
<keyword evidence="8 13" id="KW-0067">ATP-binding</keyword>
<dbReference type="InterPro" id="IPR008921">
    <property type="entry name" value="DNA_pol3_clamp-load_cplx_C"/>
</dbReference>
<dbReference type="InterPro" id="IPR003593">
    <property type="entry name" value="AAA+_ATPase"/>
</dbReference>
<sequence>MNYQIIARKYRPQSFKDIIGQKNIITAICNSIFMKKIHHAWLLSGTRGVGKTTIGRLLAKSLNCQKDISSIPCRVCTNCKEIETGTSIDFIEIDAASRTKIEEMREILDNIYYCPSKSRFKIYLIDEVHMLSRHSFNALLKTLEEPPKHVKFILATTDIEKIPKTIASRCLCFKLNILSEEDILNYLKFVLKNENVNFDIDALKIISEHSKGSMRDGLNLLEHAISFSKSNINLNKINIMLGIPSKKNIYLLTQYLLEKDYKKIMFLLNKMDKINIEWENILIEILRLLYHIAMKKIYSSEWNDNIYKNYLHDIQEIVRNGNKKDIQICYKTLLDGRKKLIFSPNHKIGVTMTLLQAITEMKNK</sequence>
<evidence type="ECO:0000256" key="11">
    <source>
        <dbReference type="ARBA" id="ARBA00037724"/>
    </source>
</evidence>
<dbReference type="Gene3D" id="1.20.272.10">
    <property type="match status" value="1"/>
</dbReference>
<evidence type="ECO:0000256" key="7">
    <source>
        <dbReference type="ARBA" id="ARBA00022833"/>
    </source>
</evidence>
<dbReference type="PANTHER" id="PTHR11669:SF0">
    <property type="entry name" value="PROTEIN STICHEL-LIKE 2"/>
    <property type="match status" value="1"/>
</dbReference>
<dbReference type="GO" id="GO:0003677">
    <property type="term" value="F:DNA binding"/>
    <property type="evidence" value="ECO:0007669"/>
    <property type="project" value="InterPro"/>
</dbReference>
<evidence type="ECO:0000256" key="8">
    <source>
        <dbReference type="ARBA" id="ARBA00022840"/>
    </source>
</evidence>
<evidence type="ECO:0000313" key="16">
    <source>
        <dbReference type="Proteomes" id="UP000326914"/>
    </source>
</evidence>
<evidence type="ECO:0000256" key="10">
    <source>
        <dbReference type="ARBA" id="ARBA00026073"/>
    </source>
</evidence>
<dbReference type="Pfam" id="PF22608">
    <property type="entry name" value="DNAX_ATPase_lid"/>
    <property type="match status" value="1"/>
</dbReference>
<evidence type="ECO:0000256" key="12">
    <source>
        <dbReference type="ARBA" id="ARBA00049244"/>
    </source>
</evidence>
<dbReference type="Pfam" id="PF12169">
    <property type="entry name" value="DNA_pol3_gamma3"/>
    <property type="match status" value="1"/>
</dbReference>
<feature type="domain" description="AAA+ ATPase" evidence="14">
    <location>
        <begin position="37"/>
        <end position="181"/>
    </location>
</feature>
<comment type="catalytic activity">
    <reaction evidence="12 13">
        <text>DNA(n) + a 2'-deoxyribonucleoside 5'-triphosphate = DNA(n+1) + diphosphate</text>
        <dbReference type="Rhea" id="RHEA:22508"/>
        <dbReference type="Rhea" id="RHEA-COMP:17339"/>
        <dbReference type="Rhea" id="RHEA-COMP:17340"/>
        <dbReference type="ChEBI" id="CHEBI:33019"/>
        <dbReference type="ChEBI" id="CHEBI:61560"/>
        <dbReference type="ChEBI" id="CHEBI:173112"/>
        <dbReference type="EC" id="2.7.7.7"/>
    </reaction>
</comment>
<dbReference type="NCBIfam" id="TIGR02397">
    <property type="entry name" value="dnaX_nterm"/>
    <property type="match status" value="1"/>
</dbReference>
<dbReference type="FunFam" id="3.40.50.300:FF:000014">
    <property type="entry name" value="DNA polymerase III subunit gamma/tau"/>
    <property type="match status" value="1"/>
</dbReference>
<dbReference type="OrthoDB" id="9810148at2"/>
<protein>
    <recommendedName>
        <fullName evidence="13">DNA polymerase III subunit gamma/tau</fullName>
        <ecNumber evidence="13">2.7.7.7</ecNumber>
    </recommendedName>
</protein>
<comment type="similarity">
    <text evidence="1 13">Belongs to the DnaX/STICHEL family.</text>
</comment>
<reference evidence="15 16" key="1">
    <citation type="submission" date="2019-07" db="EMBL/GenBank/DDBJ databases">
        <title>Buchnera limit thermal tolerance of host aphids.</title>
        <authorList>
            <person name="Zhang B."/>
            <person name="Moran N."/>
        </authorList>
    </citation>
    <scope>NUCLEOTIDE SEQUENCE [LARGE SCALE GENOMIC DNA]</scope>
    <source>
        <strain evidence="15 16">Ago-UT1</strain>
    </source>
</reference>
<keyword evidence="6 13" id="KW-0547">Nucleotide-binding</keyword>
<keyword evidence="5" id="KW-0479">Metal-binding</keyword>
<dbReference type="Gene3D" id="3.40.50.300">
    <property type="entry name" value="P-loop containing nucleotide triphosphate hydrolases"/>
    <property type="match status" value="1"/>
</dbReference>